<protein>
    <recommendedName>
        <fullName evidence="4">Phospholipase D-like protein</fullName>
    </recommendedName>
</protein>
<feature type="transmembrane region" description="Helical" evidence="1">
    <location>
        <begin position="35"/>
        <end position="55"/>
    </location>
</feature>
<evidence type="ECO:0000256" key="1">
    <source>
        <dbReference type="SAM" id="Phobius"/>
    </source>
</evidence>
<feature type="transmembrane region" description="Helical" evidence="1">
    <location>
        <begin position="6"/>
        <end position="23"/>
    </location>
</feature>
<keyword evidence="1" id="KW-1133">Transmembrane helix</keyword>
<gene>
    <name evidence="2" type="ORF">DFP77_14525</name>
</gene>
<proteinExistence type="predicted"/>
<comment type="caution">
    <text evidence="2">The sequence shown here is derived from an EMBL/GenBank/DDBJ whole genome shotgun (WGS) entry which is preliminary data.</text>
</comment>
<dbReference type="AlphaFoldDB" id="A0A368ZQR6"/>
<sequence>MGISIWQIIILLLMFIPTIWIYGRILNKAGYSRWWVLLIFVPIVNLIMIWVFAFAKWPRLEQTTSA</sequence>
<dbReference type="EMBL" id="QPJQ01000045">
    <property type="protein sequence ID" value="RCW94627.1"/>
    <property type="molecule type" value="Genomic_DNA"/>
</dbReference>
<evidence type="ECO:0000313" key="2">
    <source>
        <dbReference type="EMBL" id="RCW94627.1"/>
    </source>
</evidence>
<name>A0A368ZQR6_9GAMM</name>
<evidence type="ECO:0008006" key="4">
    <source>
        <dbReference type="Google" id="ProtNLM"/>
    </source>
</evidence>
<evidence type="ECO:0000313" key="3">
    <source>
        <dbReference type="Proteomes" id="UP000253506"/>
    </source>
</evidence>
<dbReference type="OrthoDB" id="123194at2"/>
<keyword evidence="1" id="KW-0812">Transmembrane</keyword>
<dbReference type="Proteomes" id="UP000253506">
    <property type="component" value="Unassembled WGS sequence"/>
</dbReference>
<accession>A0A368ZQR6</accession>
<reference evidence="2 3" key="1">
    <citation type="submission" date="2018-07" db="EMBL/GenBank/DDBJ databases">
        <title>Genomic Encyclopedia of Type Strains, Phase III (KMG-III): the genomes of soil and plant-associated and newly described type strains.</title>
        <authorList>
            <person name="Whitman W."/>
        </authorList>
    </citation>
    <scope>NUCLEOTIDE SEQUENCE [LARGE SCALE GENOMIC DNA]</scope>
    <source>
        <strain evidence="2 3">CECT 7731</strain>
    </source>
</reference>
<keyword evidence="1" id="KW-0472">Membrane</keyword>
<organism evidence="2 3">
    <name type="scientific">Marinomonas foliarum</name>
    <dbReference type="NCBI Taxonomy" id="491950"/>
    <lineage>
        <taxon>Bacteria</taxon>
        <taxon>Pseudomonadati</taxon>
        <taxon>Pseudomonadota</taxon>
        <taxon>Gammaproteobacteria</taxon>
        <taxon>Oceanospirillales</taxon>
        <taxon>Oceanospirillaceae</taxon>
        <taxon>Marinomonas</taxon>
    </lineage>
</organism>